<gene>
    <name evidence="2" type="ORF">BCR32DRAFT_250934</name>
</gene>
<accession>A0A1Y1VUD5</accession>
<proteinExistence type="predicted"/>
<protein>
    <submittedName>
        <fullName evidence="2">Uncharacterized protein</fullName>
    </submittedName>
</protein>
<evidence type="ECO:0000313" key="2">
    <source>
        <dbReference type="EMBL" id="ORX64803.1"/>
    </source>
</evidence>
<evidence type="ECO:0000313" key="3">
    <source>
        <dbReference type="Proteomes" id="UP000193944"/>
    </source>
</evidence>
<evidence type="ECO:0000256" key="1">
    <source>
        <dbReference type="SAM" id="MobiDB-lite"/>
    </source>
</evidence>
<dbReference type="AlphaFoldDB" id="A0A1Y1VUD5"/>
<reference evidence="2 3" key="2">
    <citation type="submission" date="2016-08" db="EMBL/GenBank/DDBJ databases">
        <title>Pervasive Adenine N6-methylation of Active Genes in Fungi.</title>
        <authorList>
            <consortium name="DOE Joint Genome Institute"/>
            <person name="Mondo S.J."/>
            <person name="Dannebaum R.O."/>
            <person name="Kuo R.C."/>
            <person name="Labutti K."/>
            <person name="Haridas S."/>
            <person name="Kuo A."/>
            <person name="Salamov A."/>
            <person name="Ahrendt S.R."/>
            <person name="Lipzen A."/>
            <person name="Sullivan W."/>
            <person name="Andreopoulos W.B."/>
            <person name="Clum A."/>
            <person name="Lindquist E."/>
            <person name="Daum C."/>
            <person name="Ramamoorthy G.K."/>
            <person name="Gryganskyi A."/>
            <person name="Culley D."/>
            <person name="Magnuson J.K."/>
            <person name="James T.Y."/>
            <person name="O'Malley M.A."/>
            <person name="Stajich J.E."/>
            <person name="Spatafora J.W."/>
            <person name="Visel A."/>
            <person name="Grigoriev I.V."/>
        </authorList>
    </citation>
    <scope>NUCLEOTIDE SEQUENCE [LARGE SCALE GENOMIC DNA]</scope>
    <source>
        <strain evidence="2 3">S4</strain>
    </source>
</reference>
<keyword evidence="3" id="KW-1185">Reference proteome</keyword>
<reference evidence="2 3" key="1">
    <citation type="submission" date="2016-08" db="EMBL/GenBank/DDBJ databases">
        <title>A Parts List for Fungal Cellulosomes Revealed by Comparative Genomics.</title>
        <authorList>
            <consortium name="DOE Joint Genome Institute"/>
            <person name="Haitjema C.H."/>
            <person name="Gilmore S.P."/>
            <person name="Henske J.K."/>
            <person name="Solomon K.V."/>
            <person name="De Groot R."/>
            <person name="Kuo A."/>
            <person name="Mondo S.J."/>
            <person name="Salamov A.A."/>
            <person name="Labutti K."/>
            <person name="Zhao Z."/>
            <person name="Chiniquy J."/>
            <person name="Barry K."/>
            <person name="Brewer H.M."/>
            <person name="Purvine S.O."/>
            <person name="Wright A.T."/>
            <person name="Boxma B."/>
            <person name="Van Alen T."/>
            <person name="Hackstein J.H."/>
            <person name="Baker S.E."/>
            <person name="Grigoriev I.V."/>
            <person name="O'Malley M.A."/>
        </authorList>
    </citation>
    <scope>NUCLEOTIDE SEQUENCE [LARGE SCALE GENOMIC DNA]</scope>
    <source>
        <strain evidence="2 3">S4</strain>
    </source>
</reference>
<dbReference type="Proteomes" id="UP000193944">
    <property type="component" value="Unassembled WGS sequence"/>
</dbReference>
<name>A0A1Y1VUD5_9FUNG</name>
<sequence>MEYVQGENLAKEYLPKYEEGEIEKIKNWLKTNEEMQTTIINGYQEAKWLAEHYQMLANYWANNFAKIKTEEEEKRKELKDMKRKLTIKLNNKNNKRKCNDTEYVKNKKNKK</sequence>
<organism evidence="2 3">
    <name type="scientific">Anaeromyces robustus</name>
    <dbReference type="NCBI Taxonomy" id="1754192"/>
    <lineage>
        <taxon>Eukaryota</taxon>
        <taxon>Fungi</taxon>
        <taxon>Fungi incertae sedis</taxon>
        <taxon>Chytridiomycota</taxon>
        <taxon>Chytridiomycota incertae sedis</taxon>
        <taxon>Neocallimastigomycetes</taxon>
        <taxon>Neocallimastigales</taxon>
        <taxon>Neocallimastigaceae</taxon>
        <taxon>Anaeromyces</taxon>
    </lineage>
</organism>
<feature type="region of interest" description="Disordered" evidence="1">
    <location>
        <begin position="89"/>
        <end position="111"/>
    </location>
</feature>
<dbReference type="EMBL" id="MCFG01000497">
    <property type="protein sequence ID" value="ORX64803.1"/>
    <property type="molecule type" value="Genomic_DNA"/>
</dbReference>
<comment type="caution">
    <text evidence="2">The sequence shown here is derived from an EMBL/GenBank/DDBJ whole genome shotgun (WGS) entry which is preliminary data.</text>
</comment>